<dbReference type="SUPFAM" id="SSF51395">
    <property type="entry name" value="FMN-linked oxidoreductases"/>
    <property type="match status" value="1"/>
</dbReference>
<comment type="similarity">
    <text evidence="5">Belongs to the FMN-dependent alpha-hydroxy acid dehydrogenase family.</text>
</comment>
<feature type="binding site" evidence="7">
    <location>
        <position position="246"/>
    </location>
    <ligand>
        <name>FMN</name>
        <dbReference type="ChEBI" id="CHEBI:58210"/>
    </ligand>
</feature>
<evidence type="ECO:0000256" key="5">
    <source>
        <dbReference type="ARBA" id="ARBA00024042"/>
    </source>
</evidence>
<feature type="binding site" evidence="7">
    <location>
        <position position="25"/>
    </location>
    <ligand>
        <name>glyoxylate</name>
        <dbReference type="ChEBI" id="CHEBI:36655"/>
    </ligand>
</feature>
<accession>A0A1R0H4B0</accession>
<dbReference type="OrthoDB" id="1925334at2759"/>
<evidence type="ECO:0000259" key="8">
    <source>
        <dbReference type="PROSITE" id="PS51349"/>
    </source>
</evidence>
<protein>
    <submittedName>
        <fullName evidence="9">Peroxisomal (S)-2-hydroxy-acid oxidase GLO5</fullName>
    </submittedName>
</protein>
<dbReference type="InterPro" id="IPR037396">
    <property type="entry name" value="FMN_HAD"/>
</dbReference>
<dbReference type="InterPro" id="IPR012133">
    <property type="entry name" value="Alpha-hydoxy_acid_DH_FMN"/>
</dbReference>
<feature type="binding site" evidence="7">
    <location>
        <position position="268"/>
    </location>
    <ligand>
        <name>FMN</name>
        <dbReference type="ChEBI" id="CHEBI:58210"/>
    </ligand>
</feature>
<feature type="domain" description="FMN hydroxy acid dehydrogenase" evidence="8">
    <location>
        <begin position="1"/>
        <end position="375"/>
    </location>
</feature>
<evidence type="ECO:0000313" key="10">
    <source>
        <dbReference type="Proteomes" id="UP000187455"/>
    </source>
</evidence>
<dbReference type="Pfam" id="PF01070">
    <property type="entry name" value="FMN_dh"/>
    <property type="match status" value="1"/>
</dbReference>
<evidence type="ECO:0000256" key="2">
    <source>
        <dbReference type="ARBA" id="ARBA00022630"/>
    </source>
</evidence>
<feature type="binding site" evidence="7">
    <location>
        <position position="270"/>
    </location>
    <ligand>
        <name>glyoxylate</name>
        <dbReference type="ChEBI" id="CHEBI:36655"/>
    </ligand>
</feature>
<dbReference type="Proteomes" id="UP000187455">
    <property type="component" value="Unassembled WGS sequence"/>
</dbReference>
<feature type="binding site" evidence="7">
    <location>
        <begin position="301"/>
        <end position="305"/>
    </location>
    <ligand>
        <name>FMN</name>
        <dbReference type="ChEBI" id="CHEBI:58210"/>
    </ligand>
</feature>
<dbReference type="PROSITE" id="PS51349">
    <property type="entry name" value="FMN_HYDROXY_ACID_DH_2"/>
    <property type="match status" value="1"/>
</dbReference>
<dbReference type="GO" id="GO:0010181">
    <property type="term" value="F:FMN binding"/>
    <property type="evidence" value="ECO:0007669"/>
    <property type="project" value="InterPro"/>
</dbReference>
<reference evidence="9 10" key="1">
    <citation type="journal article" date="2016" name="Mol. Biol. Evol.">
        <title>Genome-Wide Survey of Gut Fungi (Harpellales) Reveals the First Horizontally Transferred Ubiquitin Gene from a Mosquito Host.</title>
        <authorList>
            <person name="Wang Y."/>
            <person name="White M.M."/>
            <person name="Kvist S."/>
            <person name="Moncalvo J.M."/>
        </authorList>
    </citation>
    <scope>NUCLEOTIDE SEQUENCE [LARGE SCALE GENOMIC DNA]</scope>
    <source>
        <strain evidence="9 10">ALG-7-W6</strain>
    </source>
</reference>
<keyword evidence="10" id="KW-1185">Reference proteome</keyword>
<keyword evidence="4" id="KW-0560">Oxidoreductase</keyword>
<feature type="active site" description="Proton acceptor" evidence="6">
    <location>
        <position position="270"/>
    </location>
</feature>
<feature type="binding site" evidence="7">
    <location>
        <position position="138"/>
    </location>
    <ligand>
        <name>FMN</name>
        <dbReference type="ChEBI" id="CHEBI:58210"/>
    </ligand>
</feature>
<evidence type="ECO:0000256" key="4">
    <source>
        <dbReference type="ARBA" id="ARBA00023002"/>
    </source>
</evidence>
<name>A0A1R0H4B0_9FUNG</name>
<organism evidence="9 10">
    <name type="scientific">Smittium mucronatum</name>
    <dbReference type="NCBI Taxonomy" id="133383"/>
    <lineage>
        <taxon>Eukaryota</taxon>
        <taxon>Fungi</taxon>
        <taxon>Fungi incertae sedis</taxon>
        <taxon>Zoopagomycota</taxon>
        <taxon>Kickxellomycotina</taxon>
        <taxon>Harpellomycetes</taxon>
        <taxon>Harpellales</taxon>
        <taxon>Legeriomycetaceae</taxon>
        <taxon>Smittium</taxon>
    </lineage>
</organism>
<feature type="binding site" evidence="7">
    <location>
        <position position="107"/>
    </location>
    <ligand>
        <name>FMN</name>
        <dbReference type="ChEBI" id="CHEBI:58210"/>
    </ligand>
</feature>
<comment type="cofactor">
    <cofactor evidence="1">
        <name>FMN</name>
        <dbReference type="ChEBI" id="CHEBI:58210"/>
    </cofactor>
</comment>
<feature type="binding site" evidence="7">
    <location>
        <begin position="324"/>
        <end position="325"/>
    </location>
    <ligand>
        <name>FMN</name>
        <dbReference type="ChEBI" id="CHEBI:58210"/>
    </ligand>
</feature>
<evidence type="ECO:0000256" key="7">
    <source>
        <dbReference type="PIRSR" id="PIRSR000138-2"/>
    </source>
</evidence>
<dbReference type="Gene3D" id="3.20.20.70">
    <property type="entry name" value="Aldolase class I"/>
    <property type="match status" value="1"/>
</dbReference>
<dbReference type="PROSITE" id="PS00557">
    <property type="entry name" value="FMN_HYDROXY_ACID_DH_1"/>
    <property type="match status" value="1"/>
</dbReference>
<feature type="binding site" evidence="7">
    <location>
        <position position="273"/>
    </location>
    <ligand>
        <name>glyoxylate</name>
        <dbReference type="ChEBI" id="CHEBI:36655"/>
    </ligand>
</feature>
<feature type="binding site" evidence="7">
    <location>
        <position position="175"/>
    </location>
    <ligand>
        <name>glyoxylate</name>
        <dbReference type="ChEBI" id="CHEBI:36655"/>
    </ligand>
</feature>
<dbReference type="AlphaFoldDB" id="A0A1R0H4B0"/>
<evidence type="ECO:0000256" key="3">
    <source>
        <dbReference type="ARBA" id="ARBA00022643"/>
    </source>
</evidence>
<gene>
    <name evidence="9" type="ORF">AYI68_g1899</name>
</gene>
<proteinExistence type="inferred from homology"/>
<dbReference type="InterPro" id="IPR008259">
    <property type="entry name" value="FMN_hydac_DH_AS"/>
</dbReference>
<sequence length="380" mass="41696">MSRVSCIADIEKIALDKLPRNARNYYTSGSQDMITLHENQDSFDRIQIRPRVLMDVEKVDMTVKVLGETAASPIFVAASALQKMADPIGEIGGIRGAVRHGVVHSLSSISTASIEEVGDAAKALVGTDPSFRDMRWFQLYIYKDRSKTLNLIQRATKSGCKAIIVTVDTPYLGRRLPDIREPFEMPAHLSLANFKTGEEKLTDDENTDSENASWLAKYFTEEIDASLTWDDVAWVKSQTTLPVLVKGVLSAEDAVLAVQNGCSGIIVSNHGGRQLDSAPSTIDALYPIAKAVNKRIPIYLDGGIRRGTDVFKAIALGADAIFVGRPVLWALAYDGENGVNVMLDILVEEFRMAMALAGCRSIKDINIDRVMKSSKYTPKL</sequence>
<dbReference type="EMBL" id="LSSL01000687">
    <property type="protein sequence ID" value="OLY83947.1"/>
    <property type="molecule type" value="Genomic_DNA"/>
</dbReference>
<dbReference type="PIRSF" id="PIRSF000138">
    <property type="entry name" value="Al-hdrx_acd_dh"/>
    <property type="match status" value="1"/>
</dbReference>
<keyword evidence="3 7" id="KW-0288">FMN</keyword>
<dbReference type="STRING" id="133383.A0A1R0H4B0"/>
<dbReference type="FunFam" id="3.20.20.70:FF:000029">
    <property type="entry name" value="L-lactate dehydrogenase"/>
    <property type="match status" value="1"/>
</dbReference>
<feature type="binding site" evidence="7">
    <location>
        <position position="166"/>
    </location>
    <ligand>
        <name>FMN</name>
        <dbReference type="ChEBI" id="CHEBI:58210"/>
    </ligand>
</feature>
<dbReference type="CDD" id="cd02809">
    <property type="entry name" value="alpha_hydroxyacid_oxid_FMN"/>
    <property type="match status" value="1"/>
</dbReference>
<evidence type="ECO:0000256" key="6">
    <source>
        <dbReference type="PIRSR" id="PIRSR000138-1"/>
    </source>
</evidence>
<evidence type="ECO:0000256" key="1">
    <source>
        <dbReference type="ARBA" id="ARBA00001917"/>
    </source>
</evidence>
<dbReference type="GO" id="GO:0016614">
    <property type="term" value="F:oxidoreductase activity, acting on CH-OH group of donors"/>
    <property type="evidence" value="ECO:0007669"/>
    <property type="project" value="UniProtKB-ARBA"/>
</dbReference>
<comment type="caution">
    <text evidence="9">The sequence shown here is derived from an EMBL/GenBank/DDBJ whole genome shotgun (WGS) entry which is preliminary data.</text>
</comment>
<dbReference type="PANTHER" id="PTHR10578">
    <property type="entry name" value="S -2-HYDROXY-ACID OXIDASE-RELATED"/>
    <property type="match status" value="1"/>
</dbReference>
<keyword evidence="2 7" id="KW-0285">Flavoprotein</keyword>
<feature type="binding site" evidence="7">
    <location>
        <position position="140"/>
    </location>
    <ligand>
        <name>glyoxylate</name>
        <dbReference type="ChEBI" id="CHEBI:36655"/>
    </ligand>
</feature>
<dbReference type="InterPro" id="IPR000262">
    <property type="entry name" value="FMN-dep_DH"/>
</dbReference>
<dbReference type="PANTHER" id="PTHR10578:SF107">
    <property type="entry name" value="2-HYDROXYACID OXIDASE 1"/>
    <property type="match status" value="1"/>
</dbReference>
<dbReference type="InterPro" id="IPR013785">
    <property type="entry name" value="Aldolase_TIM"/>
</dbReference>
<feature type="binding site" evidence="7">
    <location>
        <begin position="78"/>
        <end position="80"/>
    </location>
    <ligand>
        <name>FMN</name>
        <dbReference type="ChEBI" id="CHEBI:58210"/>
    </ligand>
</feature>
<evidence type="ECO:0000313" key="9">
    <source>
        <dbReference type="EMBL" id="OLY83947.1"/>
    </source>
</evidence>